<dbReference type="AlphaFoldDB" id="A0AA36CPE8"/>
<evidence type="ECO:0000256" key="1">
    <source>
        <dbReference type="SAM" id="MobiDB-lite"/>
    </source>
</evidence>
<evidence type="ECO:0000313" key="3">
    <source>
        <dbReference type="Proteomes" id="UP001177023"/>
    </source>
</evidence>
<feature type="compositionally biased region" description="Low complexity" evidence="1">
    <location>
        <begin position="185"/>
        <end position="199"/>
    </location>
</feature>
<feature type="compositionally biased region" description="Basic residues" evidence="1">
    <location>
        <begin position="110"/>
        <end position="121"/>
    </location>
</feature>
<gene>
    <name evidence="2" type="ORF">MSPICULIGERA_LOCUS10396</name>
</gene>
<feature type="compositionally biased region" description="Low complexity" evidence="1">
    <location>
        <begin position="260"/>
        <end position="272"/>
    </location>
</feature>
<feature type="compositionally biased region" description="Polar residues" evidence="1">
    <location>
        <begin position="55"/>
        <end position="66"/>
    </location>
</feature>
<feature type="region of interest" description="Disordered" evidence="1">
    <location>
        <begin position="260"/>
        <end position="386"/>
    </location>
</feature>
<proteinExistence type="predicted"/>
<feature type="non-terminal residue" evidence="2">
    <location>
        <position position="1"/>
    </location>
</feature>
<feature type="compositionally biased region" description="Polar residues" evidence="1">
    <location>
        <begin position="310"/>
        <end position="331"/>
    </location>
</feature>
<evidence type="ECO:0000313" key="2">
    <source>
        <dbReference type="EMBL" id="CAJ0572001.1"/>
    </source>
</evidence>
<dbReference type="Proteomes" id="UP001177023">
    <property type="component" value="Unassembled WGS sequence"/>
</dbReference>
<accession>A0AA36CPE8</accession>
<organism evidence="2 3">
    <name type="scientific">Mesorhabditis spiculigera</name>
    <dbReference type="NCBI Taxonomy" id="96644"/>
    <lineage>
        <taxon>Eukaryota</taxon>
        <taxon>Metazoa</taxon>
        <taxon>Ecdysozoa</taxon>
        <taxon>Nematoda</taxon>
        <taxon>Chromadorea</taxon>
        <taxon>Rhabditida</taxon>
        <taxon>Rhabditina</taxon>
        <taxon>Rhabditomorpha</taxon>
        <taxon>Rhabditoidea</taxon>
        <taxon>Rhabditidae</taxon>
        <taxon>Mesorhabditinae</taxon>
        <taxon>Mesorhabditis</taxon>
    </lineage>
</organism>
<keyword evidence="3" id="KW-1185">Reference proteome</keyword>
<protein>
    <submittedName>
        <fullName evidence="2">Uncharacterized protein</fullName>
    </submittedName>
</protein>
<name>A0AA36CPE8_9BILA</name>
<feature type="region of interest" description="Disordered" evidence="1">
    <location>
        <begin position="47"/>
        <end position="66"/>
    </location>
</feature>
<comment type="caution">
    <text evidence="2">The sequence shown here is derived from an EMBL/GenBank/DDBJ whole genome shotgun (WGS) entry which is preliminary data.</text>
</comment>
<sequence>MVFPYLNPLRWIRDHKNGRMRSSFGEPLMTHDSATHTDETEAMDVDNVNTDTNTQTPGVKNIPNPSLNDEEKILAMVADENEHFGDDEGLETISTDGDVLLGAMAPFRRTSSKGKKRRRSRSPGNASLISHLAARKLPRMGTRPIQKMTFKRSSPPNSPTRKNSIGRRPIIATNPRFRPRHDSDASSGSSAYGSHNGSYKLDLPADDTMPSDESSRRSPTSPFALFRSYFSKSGSPFSIESNSSGYASVFSHSPSPLTTSSTGLFFSSSDGSRSPFRKGVSPSKPSRSAQRHQSKFETVIEESESERSTSKLPQMEQPSTQPSTSFASQSPDIGDASGVRRSSRTRRQAVPFGDVVGDWAKKKTMPLRHFVGNKSLKKDKQHTGQH</sequence>
<dbReference type="EMBL" id="CATQJA010002589">
    <property type="protein sequence ID" value="CAJ0572001.1"/>
    <property type="molecule type" value="Genomic_DNA"/>
</dbReference>
<feature type="compositionally biased region" description="Polar residues" evidence="1">
    <location>
        <begin position="151"/>
        <end position="163"/>
    </location>
</feature>
<reference evidence="2" key="1">
    <citation type="submission" date="2023-06" db="EMBL/GenBank/DDBJ databases">
        <authorList>
            <person name="Delattre M."/>
        </authorList>
    </citation>
    <scope>NUCLEOTIDE SEQUENCE</scope>
    <source>
        <strain evidence="2">AF72</strain>
    </source>
</reference>
<feature type="compositionally biased region" description="Basic and acidic residues" evidence="1">
    <location>
        <begin position="376"/>
        <end position="386"/>
    </location>
</feature>
<feature type="region of interest" description="Disordered" evidence="1">
    <location>
        <begin position="104"/>
        <end position="221"/>
    </location>
</feature>